<feature type="compositionally biased region" description="Basic and acidic residues" evidence="5">
    <location>
        <begin position="223"/>
        <end position="246"/>
    </location>
</feature>
<feature type="compositionally biased region" description="Basic residues" evidence="5">
    <location>
        <begin position="204"/>
        <end position="222"/>
    </location>
</feature>
<proteinExistence type="predicted"/>
<feature type="compositionally biased region" description="Basic and acidic residues" evidence="5">
    <location>
        <begin position="136"/>
        <end position="156"/>
    </location>
</feature>
<evidence type="ECO:0000256" key="1">
    <source>
        <dbReference type="ARBA" id="ARBA00022664"/>
    </source>
</evidence>
<evidence type="ECO:0000256" key="5">
    <source>
        <dbReference type="SAM" id="MobiDB-lite"/>
    </source>
</evidence>
<dbReference type="Proteomes" id="UP000657918">
    <property type="component" value="Chromosome 8"/>
</dbReference>
<dbReference type="GO" id="GO:0006397">
    <property type="term" value="P:mRNA processing"/>
    <property type="evidence" value="ECO:0007669"/>
    <property type="project" value="UniProtKB-KW"/>
</dbReference>
<dbReference type="Pfam" id="PF00076">
    <property type="entry name" value="RRM_1"/>
    <property type="match status" value="1"/>
</dbReference>
<dbReference type="InterPro" id="IPR035979">
    <property type="entry name" value="RBD_domain_sf"/>
</dbReference>
<keyword evidence="3" id="KW-0508">mRNA splicing</keyword>
<evidence type="ECO:0000259" key="6">
    <source>
        <dbReference type="PROSITE" id="PS50102"/>
    </source>
</evidence>
<feature type="region of interest" description="Disordered" evidence="5">
    <location>
        <begin position="685"/>
        <end position="708"/>
    </location>
</feature>
<keyword evidence="1" id="KW-0507">mRNA processing</keyword>
<dbReference type="AlphaFoldDB" id="A0A835MV05"/>
<feature type="compositionally biased region" description="Basic and acidic residues" evidence="5">
    <location>
        <begin position="1"/>
        <end position="23"/>
    </location>
</feature>
<reference evidence="7 8" key="1">
    <citation type="submission" date="2020-10" db="EMBL/GenBank/DDBJ databases">
        <title>Plant Genome Project.</title>
        <authorList>
            <person name="Zhang R.-G."/>
        </authorList>
    </citation>
    <scope>NUCLEOTIDE SEQUENCE [LARGE SCALE GENOMIC DNA]</scope>
    <source>
        <strain evidence="7">FAFU-HL-1</strain>
        <tissue evidence="7">Leaf</tissue>
    </source>
</reference>
<accession>A0A835MV05</accession>
<feature type="compositionally biased region" description="Basic and acidic residues" evidence="5">
    <location>
        <begin position="31"/>
        <end position="50"/>
    </location>
</feature>
<name>A0A835MV05_9ROSI</name>
<evidence type="ECO:0000313" key="8">
    <source>
        <dbReference type="Proteomes" id="UP000657918"/>
    </source>
</evidence>
<comment type="caution">
    <text evidence="7">The sequence shown here is derived from an EMBL/GenBank/DDBJ whole genome shotgun (WGS) entry which is preliminary data.</text>
</comment>
<organism evidence="7 8">
    <name type="scientific">Salix dunnii</name>
    <dbReference type="NCBI Taxonomy" id="1413687"/>
    <lineage>
        <taxon>Eukaryota</taxon>
        <taxon>Viridiplantae</taxon>
        <taxon>Streptophyta</taxon>
        <taxon>Embryophyta</taxon>
        <taxon>Tracheophyta</taxon>
        <taxon>Spermatophyta</taxon>
        <taxon>Magnoliopsida</taxon>
        <taxon>eudicotyledons</taxon>
        <taxon>Gunneridae</taxon>
        <taxon>Pentapetalae</taxon>
        <taxon>rosids</taxon>
        <taxon>fabids</taxon>
        <taxon>Malpighiales</taxon>
        <taxon>Salicaceae</taxon>
        <taxon>Saliceae</taxon>
        <taxon>Salix</taxon>
    </lineage>
</organism>
<evidence type="ECO:0000256" key="3">
    <source>
        <dbReference type="ARBA" id="ARBA00023187"/>
    </source>
</evidence>
<dbReference type="PROSITE" id="PS50102">
    <property type="entry name" value="RRM"/>
    <property type="match status" value="2"/>
</dbReference>
<evidence type="ECO:0000313" key="7">
    <source>
        <dbReference type="EMBL" id="KAF9677749.1"/>
    </source>
</evidence>
<dbReference type="FunFam" id="3.30.70.330:FF:000879">
    <property type="entry name" value="Splicing factor U2af large subunit A"/>
    <property type="match status" value="1"/>
</dbReference>
<evidence type="ECO:0000256" key="2">
    <source>
        <dbReference type="ARBA" id="ARBA00022884"/>
    </source>
</evidence>
<dbReference type="InterPro" id="IPR000504">
    <property type="entry name" value="RRM_dom"/>
</dbReference>
<evidence type="ECO:0000256" key="4">
    <source>
        <dbReference type="PROSITE-ProRule" id="PRU00176"/>
    </source>
</evidence>
<feature type="compositionally biased region" description="Basic and acidic residues" evidence="5">
    <location>
        <begin position="64"/>
        <end position="79"/>
    </location>
</feature>
<dbReference type="SUPFAM" id="SSF54928">
    <property type="entry name" value="RNA-binding domain, RBD"/>
    <property type="match status" value="2"/>
</dbReference>
<dbReference type="InterPro" id="IPR012677">
    <property type="entry name" value="Nucleotide-bd_a/b_plait_sf"/>
</dbReference>
<feature type="compositionally biased region" description="Basic and acidic residues" evidence="5">
    <location>
        <begin position="87"/>
        <end position="125"/>
    </location>
</feature>
<dbReference type="PANTHER" id="PTHR23139">
    <property type="entry name" value="RNA-BINDING PROTEIN"/>
    <property type="match status" value="1"/>
</dbReference>
<sequence>MSRYSQQKEKHGRRSEISQDHEGTAAPARPCRFDEIISKRKNEKESKNMKGELNVISGGVTNEKASDHRSGRGNGHNEESLTGVRQHLSEEHGKASHRKKDDVSLKDDYVAEGKVKEVRDLESKSMAKMNNNMRTEVIKKTNEKTHDRRLSRDGNPAKKHNLGKGHHLETSERKERKEFSKSHNEELWLKSRRSRSREHGDRNRRSHSLSPRAHKHGSYHRREHGELSSHSDKERSGQQQSDVDKSKTKHSSSTCHYRRHGGFSRGLGGYSPRKRKTEAAIKTTSPDKCSPERKCAKWDLAPEETNNVFPAATLSNFQSTNQTVSSNIHEVANAVPITSTAVNPLSGVSHSASSTATKVSIKSIQLTQATCPMRTLYMENIPASASEKAVMECLNSLLISSSVNHIQGTQPCISCIMLKEKGQALVEFLTPEDASAALSFNGNSFSGSIIKLRRAKDFVEVAAGFPTVAIFMQTGELEKSTAVVNAISDIVEDSPHKIFVGGISKALSSKMLMEIASSFGPLKAYQSEISKDPGGPFAFLEYADQSVAFKACAGLNGMKLGGQVITVIQAAPNVSSAEIDGNPPYCQIPQHAKALIGKPTEFDSEKLSSMSNMEVEDVRLECARFGSVKSVNVVKYGAIPIPTSELCEFNNDMASAKATQSVDCEETNSKTRNIRELIDQVVMEGDSNGENKPGSDDAMEGPCQPDQVDDDMVVQDLVCKSLSDSQEPPQDELDSHVDKVTDDDIQIEEVRGENKSTAGDYFNLEEVIGNKLTAGEELNLEDVGENKVMAEEKLNLEEVSGDVEKPFLSESMRTGSISIEKGDGKEQDYNLERIFEPGCVFVEFRRAEASCMAAHCLHGRLFGDRVVVVEYVPLDLYLARFQK</sequence>
<feature type="domain" description="RRM" evidence="6">
    <location>
        <begin position="374"/>
        <end position="457"/>
    </location>
</feature>
<dbReference type="OrthoDB" id="10266058at2759"/>
<dbReference type="GO" id="GO:0003723">
    <property type="term" value="F:RNA binding"/>
    <property type="evidence" value="ECO:0007669"/>
    <property type="project" value="UniProtKB-UniRule"/>
</dbReference>
<dbReference type="SMART" id="SM00360">
    <property type="entry name" value="RRM"/>
    <property type="match status" value="2"/>
</dbReference>
<feature type="compositionally biased region" description="Basic and acidic residues" evidence="5">
    <location>
        <begin position="166"/>
        <end position="189"/>
    </location>
</feature>
<keyword evidence="8" id="KW-1185">Reference proteome</keyword>
<protein>
    <recommendedName>
        <fullName evidence="6">RRM domain-containing protein</fullName>
    </recommendedName>
</protein>
<dbReference type="Gene3D" id="3.30.70.330">
    <property type="match status" value="3"/>
</dbReference>
<gene>
    <name evidence="7" type="ORF">SADUNF_Sadunf08G0139900</name>
</gene>
<feature type="region of interest" description="Disordered" evidence="5">
    <location>
        <begin position="1"/>
        <end position="288"/>
    </location>
</feature>
<keyword evidence="2 4" id="KW-0694">RNA-binding</keyword>
<dbReference type="GO" id="GO:0008380">
    <property type="term" value="P:RNA splicing"/>
    <property type="evidence" value="ECO:0007669"/>
    <property type="project" value="UniProtKB-KW"/>
</dbReference>
<feature type="domain" description="RRM" evidence="6">
    <location>
        <begin position="496"/>
        <end position="572"/>
    </location>
</feature>
<dbReference type="EMBL" id="JADGMS010000008">
    <property type="protein sequence ID" value="KAF9677749.1"/>
    <property type="molecule type" value="Genomic_DNA"/>
</dbReference>